<feature type="transmembrane region" description="Helical" evidence="6">
    <location>
        <begin position="71"/>
        <end position="104"/>
    </location>
</feature>
<dbReference type="PANTHER" id="PTHR35007">
    <property type="entry name" value="INTEGRAL MEMBRANE PROTEIN-RELATED"/>
    <property type="match status" value="1"/>
</dbReference>
<accession>A0A6J6RXW9</accession>
<name>A0A6J6RXW9_9ZZZZ</name>
<keyword evidence="4 6" id="KW-1133">Transmembrane helix</keyword>
<feature type="transmembrane region" description="Helical" evidence="6">
    <location>
        <begin position="236"/>
        <end position="257"/>
    </location>
</feature>
<evidence type="ECO:0000256" key="1">
    <source>
        <dbReference type="ARBA" id="ARBA00004651"/>
    </source>
</evidence>
<dbReference type="EMBL" id="CAFBNP010000032">
    <property type="protein sequence ID" value="CAB4949455.1"/>
    <property type="molecule type" value="Genomic_DNA"/>
</dbReference>
<feature type="domain" description="Type II secretion system protein GspF" evidence="7">
    <location>
        <begin position="129"/>
        <end position="251"/>
    </location>
</feature>
<keyword evidence="5 6" id="KW-0472">Membrane</keyword>
<dbReference type="GO" id="GO:0005886">
    <property type="term" value="C:plasma membrane"/>
    <property type="evidence" value="ECO:0007669"/>
    <property type="project" value="UniProtKB-SubCell"/>
</dbReference>
<dbReference type="InterPro" id="IPR042094">
    <property type="entry name" value="T2SS_GspF_sf"/>
</dbReference>
<evidence type="ECO:0000313" key="8">
    <source>
        <dbReference type="EMBL" id="CAB4727331.1"/>
    </source>
</evidence>
<dbReference type="PANTHER" id="PTHR35007:SF4">
    <property type="entry name" value="CONSERVED TRANSMEMBRANE PROTEIN-RELATED"/>
    <property type="match status" value="1"/>
</dbReference>
<reference evidence="8" key="1">
    <citation type="submission" date="2020-05" db="EMBL/GenBank/DDBJ databases">
        <authorList>
            <person name="Chiriac C."/>
            <person name="Salcher M."/>
            <person name="Ghai R."/>
            <person name="Kavagutti S V."/>
        </authorList>
    </citation>
    <scope>NUCLEOTIDE SEQUENCE</scope>
</reference>
<evidence type="ECO:0000256" key="4">
    <source>
        <dbReference type="ARBA" id="ARBA00022989"/>
    </source>
</evidence>
<organism evidence="8">
    <name type="scientific">freshwater metagenome</name>
    <dbReference type="NCBI Taxonomy" id="449393"/>
    <lineage>
        <taxon>unclassified sequences</taxon>
        <taxon>metagenomes</taxon>
        <taxon>ecological metagenomes</taxon>
    </lineage>
</organism>
<evidence type="ECO:0000256" key="3">
    <source>
        <dbReference type="ARBA" id="ARBA00022692"/>
    </source>
</evidence>
<dbReference type="Pfam" id="PF00482">
    <property type="entry name" value="T2SSF"/>
    <property type="match status" value="1"/>
</dbReference>
<protein>
    <submittedName>
        <fullName evidence="8">Unannotated protein</fullName>
    </submittedName>
</protein>
<evidence type="ECO:0000256" key="2">
    <source>
        <dbReference type="ARBA" id="ARBA00022475"/>
    </source>
</evidence>
<keyword evidence="2" id="KW-1003">Cell membrane</keyword>
<dbReference type="EMBL" id="CAEZYS010000005">
    <property type="protein sequence ID" value="CAB4727331.1"/>
    <property type="molecule type" value="Genomic_DNA"/>
</dbReference>
<evidence type="ECO:0000256" key="5">
    <source>
        <dbReference type="ARBA" id="ARBA00023136"/>
    </source>
</evidence>
<sequence>MSIFSLSLLLMSPIIAYATYLLLNENKDPLKGFHDDFLRNFRANQESLLRTQNLDEKLISERTKKRNRFLYILFGIAIGILFISGASFITIIFLAISLAIFRYWDKGLASRLRKKRSEVAEAEFPSVVELFAVLVSAGESPSTAMLRVSERANGEMAREFASALLDLKKGKSLSQSLEVLGAQVSSTTVRRFCDTLILAIERGSSLSDVLNRQVEEVRAGQHASLLTAAGKAEISLMIPVIFLILPISVLFALWPSYVSLGQSVM</sequence>
<evidence type="ECO:0000256" key="6">
    <source>
        <dbReference type="SAM" id="Phobius"/>
    </source>
</evidence>
<dbReference type="InterPro" id="IPR018076">
    <property type="entry name" value="T2SS_GspF_dom"/>
</dbReference>
<proteinExistence type="predicted"/>
<gene>
    <name evidence="8" type="ORF">UFOPK2782_00094</name>
    <name evidence="9" type="ORF">UFOPK3828_00292</name>
</gene>
<evidence type="ECO:0000313" key="9">
    <source>
        <dbReference type="EMBL" id="CAB4949455.1"/>
    </source>
</evidence>
<comment type="subcellular location">
    <subcellularLocation>
        <location evidence="1">Cell membrane</location>
        <topology evidence="1">Multi-pass membrane protein</topology>
    </subcellularLocation>
</comment>
<dbReference type="AlphaFoldDB" id="A0A6J6RXW9"/>
<keyword evidence="3 6" id="KW-0812">Transmembrane</keyword>
<evidence type="ECO:0000259" key="7">
    <source>
        <dbReference type="Pfam" id="PF00482"/>
    </source>
</evidence>
<dbReference type="Gene3D" id="1.20.81.30">
    <property type="entry name" value="Type II secretion system (T2SS), domain F"/>
    <property type="match status" value="1"/>
</dbReference>